<protein>
    <submittedName>
        <fullName evidence="1">Uncharacterized protein</fullName>
    </submittedName>
</protein>
<reference evidence="1 2" key="1">
    <citation type="submission" date="2018-11" db="EMBL/GenBank/DDBJ databases">
        <title>Pseudaminobacter arsenicus sp. nov., an arsenic-resistant bacterium isolated from arsenic-rich aquifers.</title>
        <authorList>
            <person name="Mu Y."/>
        </authorList>
    </citation>
    <scope>NUCLEOTIDE SEQUENCE [LARGE SCALE GENOMIC DNA]</scope>
    <source>
        <strain evidence="1 2">CB3</strain>
    </source>
</reference>
<evidence type="ECO:0000313" key="1">
    <source>
        <dbReference type="EMBL" id="RUM95502.1"/>
    </source>
</evidence>
<gene>
    <name evidence="1" type="ORF">EET67_22895</name>
</gene>
<dbReference type="EMBL" id="RKST01000039">
    <property type="protein sequence ID" value="RUM95502.1"/>
    <property type="molecule type" value="Genomic_DNA"/>
</dbReference>
<dbReference type="RefSeq" id="WP_128625516.1">
    <property type="nucleotide sequence ID" value="NZ_ML133515.1"/>
</dbReference>
<sequence>MNTNRATDAADYSHGDELAAALTKIALLTRAGNNLHRLIIDLGPSEVERVLPNFRDTLEDWQDVIEGRFPIG</sequence>
<dbReference type="Proteomes" id="UP000281647">
    <property type="component" value="Unassembled WGS sequence"/>
</dbReference>
<name>A0A432V0C8_9HYPH</name>
<evidence type="ECO:0000313" key="2">
    <source>
        <dbReference type="Proteomes" id="UP000281647"/>
    </source>
</evidence>
<keyword evidence="2" id="KW-1185">Reference proteome</keyword>
<accession>A0A432V0C8</accession>
<dbReference type="AlphaFoldDB" id="A0A432V0C8"/>
<organism evidence="1 2">
    <name type="scientific">Borborobacter arsenicus</name>
    <dbReference type="NCBI Taxonomy" id="1851146"/>
    <lineage>
        <taxon>Bacteria</taxon>
        <taxon>Pseudomonadati</taxon>
        <taxon>Pseudomonadota</taxon>
        <taxon>Alphaproteobacteria</taxon>
        <taxon>Hyphomicrobiales</taxon>
        <taxon>Phyllobacteriaceae</taxon>
        <taxon>Borborobacter</taxon>
    </lineage>
</organism>
<comment type="caution">
    <text evidence="1">The sequence shown here is derived from an EMBL/GenBank/DDBJ whole genome shotgun (WGS) entry which is preliminary data.</text>
</comment>
<proteinExistence type="predicted"/>